<dbReference type="GO" id="GO:0005886">
    <property type="term" value="C:plasma membrane"/>
    <property type="evidence" value="ECO:0007669"/>
    <property type="project" value="TreeGrafter"/>
</dbReference>
<feature type="domain" description="Penicillin-binding protein transpeptidase" evidence="2">
    <location>
        <begin position="162"/>
        <end position="469"/>
    </location>
</feature>
<dbReference type="GO" id="GO:0071555">
    <property type="term" value="P:cell wall organization"/>
    <property type="evidence" value="ECO:0007669"/>
    <property type="project" value="TreeGrafter"/>
</dbReference>
<dbReference type="Pfam" id="PF00905">
    <property type="entry name" value="Transpeptidase"/>
    <property type="match status" value="1"/>
</dbReference>
<dbReference type="InterPro" id="IPR012338">
    <property type="entry name" value="Beta-lactam/transpept-like"/>
</dbReference>
<reference evidence="4 5" key="1">
    <citation type="submission" date="2018-06" db="EMBL/GenBank/DDBJ databases">
        <authorList>
            <consortium name="Pathogen Informatics"/>
            <person name="Doyle S."/>
        </authorList>
    </citation>
    <scope>NUCLEOTIDE SEQUENCE [LARGE SCALE GENOMIC DNA]</scope>
    <source>
        <strain evidence="4 5">NCTC13149</strain>
    </source>
</reference>
<dbReference type="AlphaFoldDB" id="A0A379C4A4"/>
<dbReference type="EMBL" id="UGSZ01000001">
    <property type="protein sequence ID" value="SUB57064.1"/>
    <property type="molecule type" value="Genomic_DNA"/>
</dbReference>
<evidence type="ECO:0000259" key="2">
    <source>
        <dbReference type="Pfam" id="PF00905"/>
    </source>
</evidence>
<dbReference type="RefSeq" id="WP_004824103.1">
    <property type="nucleotide sequence ID" value="NZ_UGSZ01000001.1"/>
</dbReference>
<dbReference type="SUPFAM" id="SSF56601">
    <property type="entry name" value="beta-lactamase/transpeptidase-like"/>
    <property type="match status" value="1"/>
</dbReference>
<feature type="transmembrane region" description="Helical" evidence="1">
    <location>
        <begin position="9"/>
        <end position="32"/>
    </location>
</feature>
<name>A0A379C4A4_9FIRM</name>
<dbReference type="Gene3D" id="3.90.1310.10">
    <property type="entry name" value="Penicillin-binding protein 2a (Domain 2)"/>
    <property type="match status" value="1"/>
</dbReference>
<dbReference type="OrthoDB" id="9766847at2"/>
<accession>A0A379C4A4</accession>
<dbReference type="PANTHER" id="PTHR30627">
    <property type="entry name" value="PEPTIDOGLYCAN D,D-TRANSPEPTIDASE"/>
    <property type="match status" value="1"/>
</dbReference>
<keyword evidence="1" id="KW-1133">Transmembrane helix</keyword>
<dbReference type="GO" id="GO:0008658">
    <property type="term" value="F:penicillin binding"/>
    <property type="evidence" value="ECO:0007669"/>
    <property type="project" value="InterPro"/>
</dbReference>
<dbReference type="Gene3D" id="3.40.710.10">
    <property type="entry name" value="DD-peptidase/beta-lactamase superfamily"/>
    <property type="match status" value="1"/>
</dbReference>
<protein>
    <submittedName>
        <fullName evidence="4">Penicillin-binding protein A</fullName>
    </submittedName>
</protein>
<dbReference type="GO" id="GO:0071972">
    <property type="term" value="F:peptidoglycan L,D-transpeptidase activity"/>
    <property type="evidence" value="ECO:0007669"/>
    <property type="project" value="TreeGrafter"/>
</dbReference>
<gene>
    <name evidence="4" type="primary">pbpA</name>
    <name evidence="4" type="ORF">NCTC13149_00879</name>
</gene>
<sequence length="479" mass="52887">MKASENKRILVLLIFLIILLLAPIVYLTYFTIFKAQDAIKNPANKRPMMAENAVKRGNIYDRDGNVLAYSTGEKFQYQRVYNYPVIYSHIVGYSNKIVSKYGIEKEYNSYLLGKEGSKLLKTFKSIFNKKLDLNMGDSLILTTNTELQKKTRSVLGENNEKGSVVIMNPKNGEILSMVSLPDFNSQNIAQDMAQINKNNNGALFNNSTLGKFAPGSVFKIVSADAILESGISQNYNDKGTEKIDNGREFKNSTGKAYGRINLKTAFTHSVNTYFVRKTVDVGLDIYSNVCQKFMINKKVDFDLPLETSTWDYNRQGFDKTALGSAGIGHDNILVTPLEMCMITSAIANDGVMMKPHLVKAINGSDGKNILINNPEVLSECTSKENANIIKNMMVNVVNNGTGTEAYVKGYQVAGKTGTAQLNIQEGTNNAWFVGFAPANDPKIAIAVVIPNVSDYGGEVAAPIARKLIKFALDNIDFDQ</sequence>
<evidence type="ECO:0000313" key="5">
    <source>
        <dbReference type="Proteomes" id="UP000255517"/>
    </source>
</evidence>
<keyword evidence="1" id="KW-0472">Membrane</keyword>
<evidence type="ECO:0000256" key="1">
    <source>
        <dbReference type="SAM" id="Phobius"/>
    </source>
</evidence>
<evidence type="ECO:0000313" key="4">
    <source>
        <dbReference type="EMBL" id="SUB57064.1"/>
    </source>
</evidence>
<dbReference type="InterPro" id="IPR036138">
    <property type="entry name" value="PBP_dimer_sf"/>
</dbReference>
<dbReference type="Proteomes" id="UP000255517">
    <property type="component" value="Unassembled WGS sequence"/>
</dbReference>
<dbReference type="InterPro" id="IPR001460">
    <property type="entry name" value="PCN-bd_Tpept"/>
</dbReference>
<dbReference type="PANTHER" id="PTHR30627:SF24">
    <property type="entry name" value="PENICILLIN-BINDING PROTEIN 4B"/>
    <property type="match status" value="1"/>
</dbReference>
<dbReference type="SUPFAM" id="SSF56519">
    <property type="entry name" value="Penicillin binding protein dimerisation domain"/>
    <property type="match status" value="1"/>
</dbReference>
<organism evidence="4 5">
    <name type="scientific">Peptoniphilus lacrimalis</name>
    <dbReference type="NCBI Taxonomy" id="33031"/>
    <lineage>
        <taxon>Bacteria</taxon>
        <taxon>Bacillati</taxon>
        <taxon>Bacillota</taxon>
        <taxon>Tissierellia</taxon>
        <taxon>Tissierellales</taxon>
        <taxon>Peptoniphilaceae</taxon>
        <taxon>Peptoniphilus</taxon>
    </lineage>
</organism>
<keyword evidence="1" id="KW-0812">Transmembrane</keyword>
<proteinExistence type="predicted"/>
<dbReference type="InterPro" id="IPR050515">
    <property type="entry name" value="Beta-lactam/transpept"/>
</dbReference>
<dbReference type="STRING" id="1122949.GCA_000378725_00622"/>
<dbReference type="Pfam" id="PF21922">
    <property type="entry name" value="PBP_dimer_2"/>
    <property type="match status" value="1"/>
</dbReference>
<dbReference type="InterPro" id="IPR054120">
    <property type="entry name" value="PBPA_dimer"/>
</dbReference>
<evidence type="ECO:0000259" key="3">
    <source>
        <dbReference type="Pfam" id="PF21922"/>
    </source>
</evidence>
<feature type="domain" description="Penicillin binding protein A dimerisation" evidence="3">
    <location>
        <begin position="56"/>
        <end position="128"/>
    </location>
</feature>